<dbReference type="EMBL" id="KY548840">
    <property type="protein sequence ID" value="ARI46482.1"/>
    <property type="molecule type" value="Genomic_DNA"/>
</dbReference>
<evidence type="ECO:0000313" key="2">
    <source>
        <dbReference type="Proteomes" id="UP000682097"/>
    </source>
</evidence>
<name>A0A1W5YP63_9VIRU</name>
<reference evidence="1 2" key="1">
    <citation type="journal article" date="2017" name="Arch. Virol.">
        <title>Densoviruses in oyster Crassostrea ariakensis.</title>
        <authorList>
            <person name="Kang Y.J."/>
            <person name="Huang W."/>
            <person name="Zhao A.L."/>
            <person name="Lai D.D."/>
            <person name="Shao L."/>
            <person name="Shen Y.Q."/>
            <person name="Deng X."/>
            <person name="Delwart E."/>
            <person name="Zhang W."/>
        </authorList>
    </citation>
    <scope>NUCLEOTIDE SEQUENCE [LARGE SCALE GENOMIC DNA]</scope>
    <source>
        <strain evidence="1 2">CH-OY-1</strain>
    </source>
</reference>
<sequence>MMSDVEKNYVSESEEEILDEGKIQFASLLNRILQAQPPLSQDHPGFLIGFVKYLETQDDLPTEIENCLRGLIKAGKIWSNATPSRLKKGVIEYLESCKSLMGTLFETSFDSRVMKSLKTFLDAFKEMNITEEDCSSYVSMVTTSTSHTTATSATGRAGATGGRKRKLLNPSFEEIDVDLEDVTVEVEPSPTWKCYSGITALKDGRHYSKKSEDKWKEYHMKVTLYRKKDLMKCPSAKQKWDYRFMELEVNFDKGDAFSQMMSRMRALQEENLDAKNASWEPVKRFRYE</sequence>
<dbReference type="Proteomes" id="UP000682097">
    <property type="component" value="Segment"/>
</dbReference>
<proteinExistence type="predicted"/>
<organism evidence="1 2">
    <name type="scientific">Crassostrea ariakensis ambidensovirus 1</name>
    <dbReference type="NCBI Taxonomy" id="2849716"/>
    <lineage>
        <taxon>Viruses</taxon>
        <taxon>Monodnaviria</taxon>
        <taxon>Shotokuvirae</taxon>
        <taxon>Cossaviricota</taxon>
        <taxon>Quintoviricetes</taxon>
        <taxon>Piccovirales</taxon>
        <taxon>Parvoviridae</taxon>
        <taxon>Densovirinae</taxon>
        <taxon>Aquambidensovirus</taxon>
        <taxon>Aquambidensovirus ostreid1</taxon>
    </lineage>
</organism>
<accession>A0A1W5YP63</accession>
<keyword evidence="2" id="KW-1185">Reference proteome</keyword>
<evidence type="ECO:0000313" key="1">
    <source>
        <dbReference type="EMBL" id="ARI46482.1"/>
    </source>
</evidence>
<protein>
    <submittedName>
        <fullName evidence="1">NS2</fullName>
    </submittedName>
</protein>